<protein>
    <submittedName>
        <fullName evidence="3">CubicO group peptidase (Beta-lactamase class C family)</fullName>
    </submittedName>
</protein>
<evidence type="ECO:0000256" key="1">
    <source>
        <dbReference type="ARBA" id="ARBA00022801"/>
    </source>
</evidence>
<accession>A0A7W3ISS2</accession>
<gene>
    <name evidence="3" type="ORF">FHX74_002119</name>
</gene>
<dbReference type="PANTHER" id="PTHR43283:SF11">
    <property type="entry name" value="BETA-LACTAMASE-RELATED DOMAIN-CONTAINING PROTEIN"/>
    <property type="match status" value="1"/>
</dbReference>
<dbReference type="InterPro" id="IPR050789">
    <property type="entry name" value="Diverse_Enzym_Activities"/>
</dbReference>
<dbReference type="AlphaFoldDB" id="A0A7W3ISS2"/>
<dbReference type="InterPro" id="IPR012338">
    <property type="entry name" value="Beta-lactam/transpept-like"/>
</dbReference>
<evidence type="ECO:0000313" key="3">
    <source>
        <dbReference type="EMBL" id="MBA8794500.1"/>
    </source>
</evidence>
<dbReference type="Proteomes" id="UP000523079">
    <property type="component" value="Unassembled WGS sequence"/>
</dbReference>
<feature type="domain" description="Beta-lactamase-related" evidence="2">
    <location>
        <begin position="40"/>
        <end position="377"/>
    </location>
</feature>
<name>A0A7W3ISS2_9ACTN</name>
<organism evidence="3 4">
    <name type="scientific">Microlunatus kandeliicorticis</name>
    <dbReference type="NCBI Taxonomy" id="1759536"/>
    <lineage>
        <taxon>Bacteria</taxon>
        <taxon>Bacillati</taxon>
        <taxon>Actinomycetota</taxon>
        <taxon>Actinomycetes</taxon>
        <taxon>Propionibacteriales</taxon>
        <taxon>Propionibacteriaceae</taxon>
        <taxon>Microlunatus</taxon>
    </lineage>
</organism>
<dbReference type="RefSeq" id="WP_182560064.1">
    <property type="nucleotide sequence ID" value="NZ_JACGWT010000003.1"/>
</dbReference>
<proteinExistence type="predicted"/>
<keyword evidence="1" id="KW-0378">Hydrolase</keyword>
<dbReference type="InterPro" id="IPR001466">
    <property type="entry name" value="Beta-lactam-related"/>
</dbReference>
<dbReference type="GO" id="GO:0016787">
    <property type="term" value="F:hydrolase activity"/>
    <property type="evidence" value="ECO:0007669"/>
    <property type="project" value="UniProtKB-KW"/>
</dbReference>
<reference evidence="3 4" key="1">
    <citation type="submission" date="2020-07" db="EMBL/GenBank/DDBJ databases">
        <title>Sequencing the genomes of 1000 actinobacteria strains.</title>
        <authorList>
            <person name="Klenk H.-P."/>
        </authorList>
    </citation>
    <scope>NUCLEOTIDE SEQUENCE [LARGE SCALE GENOMIC DNA]</scope>
    <source>
        <strain evidence="3 4">DSM 100723</strain>
    </source>
</reference>
<evidence type="ECO:0000259" key="2">
    <source>
        <dbReference type="Pfam" id="PF00144"/>
    </source>
</evidence>
<dbReference type="Pfam" id="PF00144">
    <property type="entry name" value="Beta-lactamase"/>
    <property type="match status" value="1"/>
</dbReference>
<comment type="caution">
    <text evidence="3">The sequence shown here is derived from an EMBL/GenBank/DDBJ whole genome shotgun (WGS) entry which is preliminary data.</text>
</comment>
<dbReference type="Gene3D" id="3.40.710.10">
    <property type="entry name" value="DD-peptidase/beta-lactamase superfamily"/>
    <property type="match status" value="1"/>
</dbReference>
<dbReference type="PANTHER" id="PTHR43283">
    <property type="entry name" value="BETA-LACTAMASE-RELATED"/>
    <property type="match status" value="1"/>
</dbReference>
<dbReference type="EMBL" id="JACGWT010000003">
    <property type="protein sequence ID" value="MBA8794500.1"/>
    <property type="molecule type" value="Genomic_DNA"/>
</dbReference>
<keyword evidence="4" id="KW-1185">Reference proteome</keyword>
<sequence>MQLPTRSPEDAGLDPAALEAGWAAVVDHTRPRPDGPPLYPGAVLLDGVRGAVVLHRATGEVRRYAHADGTLLPAAERVATRPDTIFDLASISKLFTSIATVQQVDAGLLDLDRPVVGYLPEFARGDDGVPGKAGITVRMLLTHTSGFPAFLPFWRDHPDPDSRAHAVLTARLVSAPGTAYCYSDLNLITLGLLLHRLTGRPLDALVADGITGPLGMRDTGYAPDPALRSRIAPTEEETDPPRGVVWGEVHDENAWSFAGVAGHAGVFSTAADLAVLAQVIIEDGALDGVRILSADAVRRMTTNENTGFPGHDHGLGFEIDQPWYMGRLSGPRTVGHTGFTGTSLVIDLGAGAFVVLLTNRVHPSRSWGTINPARVAAADALADALARR</sequence>
<evidence type="ECO:0000313" key="4">
    <source>
        <dbReference type="Proteomes" id="UP000523079"/>
    </source>
</evidence>
<dbReference type="SUPFAM" id="SSF56601">
    <property type="entry name" value="beta-lactamase/transpeptidase-like"/>
    <property type="match status" value="1"/>
</dbReference>